<dbReference type="GO" id="GO:0005524">
    <property type="term" value="F:ATP binding"/>
    <property type="evidence" value="ECO:0007669"/>
    <property type="project" value="UniProtKB-KW"/>
</dbReference>
<accession>D8UB99</accession>
<dbReference type="InterPro" id="IPR008271">
    <property type="entry name" value="Ser/Thr_kinase_AS"/>
</dbReference>
<evidence type="ECO:0000313" key="11">
    <source>
        <dbReference type="Proteomes" id="UP000001058"/>
    </source>
</evidence>
<evidence type="ECO:0000256" key="6">
    <source>
        <dbReference type="PIRSR" id="PIRSR630616-1"/>
    </source>
</evidence>
<dbReference type="KEGG" id="vcn:VOLCADRAFT_66469"/>
<keyword evidence="5 7" id="KW-0067">ATP-binding</keyword>
<dbReference type="PANTHER" id="PTHR24350">
    <property type="entry name" value="SERINE/THREONINE-PROTEIN KINASE IAL-RELATED"/>
    <property type="match status" value="1"/>
</dbReference>
<gene>
    <name evidence="10" type="ORF">VOLCADRAFT_66469</name>
</gene>
<evidence type="ECO:0000256" key="4">
    <source>
        <dbReference type="ARBA" id="ARBA00022777"/>
    </source>
</evidence>
<sequence length="157" mass="17706">MQVIAPLLRVLDRMHELHIMHRDIKPENIFITAAGQVKLGDFGLAIDWTKELPFSRSGTLDYMAPGDKNIRPYSPAVDVWAVGCLAYELVCGRPPFEVEDEKQTASLIIYSNTIHFESTASAAWADFVTQALRKDPRVRPTASTLLSHAWIRSNLER</sequence>
<feature type="active site" description="Proton acceptor" evidence="6">
    <location>
        <position position="23"/>
    </location>
</feature>
<evidence type="ECO:0000256" key="8">
    <source>
        <dbReference type="PIRSR" id="PIRSR630616-3"/>
    </source>
</evidence>
<feature type="binding site" evidence="7">
    <location>
        <position position="41"/>
    </location>
    <ligand>
        <name>ATP</name>
        <dbReference type="ChEBI" id="CHEBI:30616"/>
    </ligand>
</feature>
<evidence type="ECO:0000313" key="10">
    <source>
        <dbReference type="EMBL" id="EFJ42966.1"/>
    </source>
</evidence>
<dbReference type="Pfam" id="PF00069">
    <property type="entry name" value="Pkinase"/>
    <property type="match status" value="1"/>
</dbReference>
<dbReference type="InterPro" id="IPR000719">
    <property type="entry name" value="Prot_kinase_dom"/>
</dbReference>
<proteinExistence type="predicted"/>
<dbReference type="PROSITE" id="PS00108">
    <property type="entry name" value="PROTEIN_KINASE_ST"/>
    <property type="match status" value="1"/>
</dbReference>
<feature type="non-terminal residue" evidence="10">
    <location>
        <position position="157"/>
    </location>
</feature>
<dbReference type="RefSeq" id="XP_002956006.1">
    <property type="nucleotide sequence ID" value="XM_002955960.1"/>
</dbReference>
<dbReference type="AlphaFoldDB" id="D8UB99"/>
<dbReference type="GO" id="GO:0004674">
    <property type="term" value="F:protein serine/threonine kinase activity"/>
    <property type="evidence" value="ECO:0007669"/>
    <property type="project" value="UniProtKB-KW"/>
</dbReference>
<dbReference type="OrthoDB" id="377346at2759"/>
<reference evidence="10 11" key="1">
    <citation type="journal article" date="2010" name="Science">
        <title>Genomic analysis of organismal complexity in the multicellular green alga Volvox carteri.</title>
        <authorList>
            <person name="Prochnik S.E."/>
            <person name="Umen J."/>
            <person name="Nedelcu A.M."/>
            <person name="Hallmann A."/>
            <person name="Miller S.M."/>
            <person name="Nishii I."/>
            <person name="Ferris P."/>
            <person name="Kuo A."/>
            <person name="Mitros T."/>
            <person name="Fritz-Laylin L.K."/>
            <person name="Hellsten U."/>
            <person name="Chapman J."/>
            <person name="Simakov O."/>
            <person name="Rensing S.A."/>
            <person name="Terry A."/>
            <person name="Pangilinan J."/>
            <person name="Kapitonov V."/>
            <person name="Jurka J."/>
            <person name="Salamov A."/>
            <person name="Shapiro H."/>
            <person name="Schmutz J."/>
            <person name="Grimwood J."/>
            <person name="Lindquist E."/>
            <person name="Lucas S."/>
            <person name="Grigoriev I.V."/>
            <person name="Schmitt R."/>
            <person name="Kirk D."/>
            <person name="Rokhsar D.S."/>
        </authorList>
    </citation>
    <scope>NUCLEOTIDE SEQUENCE [LARGE SCALE GENOMIC DNA]</scope>
    <source>
        <strain evidence="11">f. Nagariensis / Eve</strain>
    </source>
</reference>
<keyword evidence="2" id="KW-0808">Transferase</keyword>
<evidence type="ECO:0000256" key="5">
    <source>
        <dbReference type="ARBA" id="ARBA00022840"/>
    </source>
</evidence>
<feature type="domain" description="Protein kinase" evidence="9">
    <location>
        <begin position="1"/>
        <end position="151"/>
    </location>
</feature>
<evidence type="ECO:0000256" key="2">
    <source>
        <dbReference type="ARBA" id="ARBA00022679"/>
    </source>
</evidence>
<keyword evidence="11" id="KW-1185">Reference proteome</keyword>
<dbReference type="STRING" id="3068.D8UB99"/>
<keyword evidence="4" id="KW-0418">Kinase</keyword>
<protein>
    <recommendedName>
        <fullName evidence="9">Protein kinase domain-containing protein</fullName>
    </recommendedName>
</protein>
<dbReference type="Gene3D" id="1.10.510.10">
    <property type="entry name" value="Transferase(Phosphotransferase) domain 1"/>
    <property type="match status" value="1"/>
</dbReference>
<keyword evidence="1" id="KW-0723">Serine/threonine-protein kinase</keyword>
<dbReference type="InterPro" id="IPR030616">
    <property type="entry name" value="Aur-like"/>
</dbReference>
<dbReference type="InterPro" id="IPR011009">
    <property type="entry name" value="Kinase-like_dom_sf"/>
</dbReference>
<organism evidence="11">
    <name type="scientific">Volvox carteri f. nagariensis</name>
    <dbReference type="NCBI Taxonomy" id="3068"/>
    <lineage>
        <taxon>Eukaryota</taxon>
        <taxon>Viridiplantae</taxon>
        <taxon>Chlorophyta</taxon>
        <taxon>core chlorophytes</taxon>
        <taxon>Chlorophyceae</taxon>
        <taxon>CS clade</taxon>
        <taxon>Chlamydomonadales</taxon>
        <taxon>Volvocaceae</taxon>
        <taxon>Volvox</taxon>
    </lineage>
</organism>
<dbReference type="eggNOG" id="KOG0580">
    <property type="taxonomic scope" value="Eukaryota"/>
</dbReference>
<evidence type="ECO:0000256" key="1">
    <source>
        <dbReference type="ARBA" id="ARBA00022527"/>
    </source>
</evidence>
<evidence type="ECO:0000256" key="7">
    <source>
        <dbReference type="PIRSR" id="PIRSR630616-2"/>
    </source>
</evidence>
<dbReference type="GeneID" id="9615033"/>
<evidence type="ECO:0000256" key="3">
    <source>
        <dbReference type="ARBA" id="ARBA00022741"/>
    </source>
</evidence>
<dbReference type="EMBL" id="GL378377">
    <property type="protein sequence ID" value="EFJ42966.1"/>
    <property type="molecule type" value="Genomic_DNA"/>
</dbReference>
<keyword evidence="3 7" id="KW-0547">Nucleotide-binding</keyword>
<name>D8UB99_VOLCA</name>
<dbReference type="Proteomes" id="UP000001058">
    <property type="component" value="Unassembled WGS sequence"/>
</dbReference>
<dbReference type="InParanoid" id="D8UB99"/>
<dbReference type="SMART" id="SM00220">
    <property type="entry name" value="S_TKc"/>
    <property type="match status" value="1"/>
</dbReference>
<dbReference type="SUPFAM" id="SSF56112">
    <property type="entry name" value="Protein kinase-like (PK-like)"/>
    <property type="match status" value="1"/>
</dbReference>
<feature type="binding site" evidence="7">
    <location>
        <begin position="27"/>
        <end position="28"/>
    </location>
    <ligand>
        <name>ATP</name>
        <dbReference type="ChEBI" id="CHEBI:30616"/>
    </ligand>
</feature>
<feature type="cross-link" description="Glycyl lysine isopeptide (Lys-Gly) (interchain with G-Cter in SUMO2)" evidence="8">
    <location>
        <position position="25"/>
    </location>
</feature>
<evidence type="ECO:0000259" key="9">
    <source>
        <dbReference type="PROSITE" id="PS50011"/>
    </source>
</evidence>
<dbReference type="PROSITE" id="PS50011">
    <property type="entry name" value="PROTEIN_KINASE_DOM"/>
    <property type="match status" value="1"/>
</dbReference>